<evidence type="ECO:0000256" key="1">
    <source>
        <dbReference type="SAM" id="MobiDB-lite"/>
    </source>
</evidence>
<feature type="compositionally biased region" description="Polar residues" evidence="1">
    <location>
        <begin position="1"/>
        <end position="21"/>
    </location>
</feature>
<feature type="region of interest" description="Disordered" evidence="1">
    <location>
        <begin position="1"/>
        <end position="40"/>
    </location>
</feature>
<dbReference type="OrthoDB" id="5871835at2759"/>
<comment type="caution">
    <text evidence="2">The sequence shown here is derived from an EMBL/GenBank/DDBJ whole genome shotgun (WGS) entry which is preliminary data.</text>
</comment>
<gene>
    <name evidence="2" type="ORF">ANCCAN_27839</name>
</gene>
<reference evidence="2 3" key="1">
    <citation type="submission" date="2014-10" db="EMBL/GenBank/DDBJ databases">
        <title>Draft genome of the hookworm Ancylostoma caninum.</title>
        <authorList>
            <person name="Mitreva M."/>
        </authorList>
    </citation>
    <scope>NUCLEOTIDE SEQUENCE [LARGE SCALE GENOMIC DNA]</scope>
    <source>
        <strain evidence="2 3">Baltimore</strain>
    </source>
</reference>
<protein>
    <submittedName>
        <fullName evidence="2">Uncharacterized protein</fullName>
    </submittedName>
</protein>
<evidence type="ECO:0000313" key="2">
    <source>
        <dbReference type="EMBL" id="RCN26434.1"/>
    </source>
</evidence>
<accession>A0A368F2W1</accession>
<evidence type="ECO:0000313" key="3">
    <source>
        <dbReference type="Proteomes" id="UP000252519"/>
    </source>
</evidence>
<sequence>MPTETTRPSTKYTTNRASTLSQQPSKPTEPPRPTPTQNPHGLHCLFVADLYNFGNKKEGYEWEVILMDDIGIDFFEKSPISRIGLWAYGFTDYPKSPDLNESSGNYDDFSKKLDGVRYQHTGDPLNTSR</sequence>
<organism evidence="2 3">
    <name type="scientific">Ancylostoma caninum</name>
    <name type="common">Dog hookworm</name>
    <dbReference type="NCBI Taxonomy" id="29170"/>
    <lineage>
        <taxon>Eukaryota</taxon>
        <taxon>Metazoa</taxon>
        <taxon>Ecdysozoa</taxon>
        <taxon>Nematoda</taxon>
        <taxon>Chromadorea</taxon>
        <taxon>Rhabditida</taxon>
        <taxon>Rhabditina</taxon>
        <taxon>Rhabditomorpha</taxon>
        <taxon>Strongyloidea</taxon>
        <taxon>Ancylostomatidae</taxon>
        <taxon>Ancylostomatinae</taxon>
        <taxon>Ancylostoma</taxon>
    </lineage>
</organism>
<dbReference type="EMBL" id="JOJR01007325">
    <property type="protein sequence ID" value="RCN26434.1"/>
    <property type="molecule type" value="Genomic_DNA"/>
</dbReference>
<dbReference type="AlphaFoldDB" id="A0A368F2W1"/>
<feature type="compositionally biased region" description="Pro residues" evidence="1">
    <location>
        <begin position="27"/>
        <end position="36"/>
    </location>
</feature>
<proteinExistence type="predicted"/>
<name>A0A368F2W1_ANCCA</name>
<keyword evidence="3" id="KW-1185">Reference proteome</keyword>
<dbReference type="Proteomes" id="UP000252519">
    <property type="component" value="Unassembled WGS sequence"/>
</dbReference>